<gene>
    <name evidence="3" type="ORF">C802_04125</name>
    <name evidence="4" type="ORF">E5339_11530</name>
</gene>
<dbReference type="STRING" id="1235788.C802_04125"/>
<dbReference type="HOGENOM" id="CLU_1270196_0_0_10"/>
<keyword evidence="5" id="KW-1185">Reference proteome</keyword>
<keyword evidence="1" id="KW-0732">Signal</keyword>
<evidence type="ECO:0000313" key="4">
    <source>
        <dbReference type="EMBL" id="TGY69985.1"/>
    </source>
</evidence>
<dbReference type="RefSeq" id="WP_016278341.1">
    <property type="nucleotide sequence ID" value="NZ_CAJUNV010000009.1"/>
</dbReference>
<dbReference type="EMBL" id="SRYJ01000023">
    <property type="protein sequence ID" value="TGY69985.1"/>
    <property type="molecule type" value="Genomic_DNA"/>
</dbReference>
<comment type="caution">
    <text evidence="3">The sequence shown here is derived from an EMBL/GenBank/DDBJ whole genome shotgun (WGS) entry which is preliminary data.</text>
</comment>
<dbReference type="OrthoDB" id="1083025at2"/>
<dbReference type="EMBL" id="ASSP01000025">
    <property type="protein sequence ID" value="EOS09132.1"/>
    <property type="molecule type" value="Genomic_DNA"/>
</dbReference>
<dbReference type="AlphaFoldDB" id="R9HYR0"/>
<dbReference type="Pfam" id="PF13004">
    <property type="entry name" value="BACON"/>
    <property type="match status" value="1"/>
</dbReference>
<protein>
    <recommendedName>
        <fullName evidence="2">BACON domain-containing protein</fullName>
    </recommendedName>
</protein>
<accession>R9HYR0</accession>
<sequence length="217" mass="24733">MCRFGLLKNIFLVMLLFIPLAGLAQSSCDKLFADGVKLQQTMTIAAQNRAIAMFEKAKVCYDSSERKNICDQQIKTSLTIIKNLKSSSNEGKEKAKKNTEMNPDDSLSIESLPKKEVRNDIKLAFNNNHLVFKAKGGEFKKVKVECNYDDWRVTDVPEWLTVSRNDDDDLVVETSENTMEEERAGVIKVECGDKEISLIINQKKYSKLERLKMKIIK</sequence>
<dbReference type="InterPro" id="IPR013783">
    <property type="entry name" value="Ig-like_fold"/>
</dbReference>
<dbReference type="Gene3D" id="2.60.40.10">
    <property type="entry name" value="Immunoglobulins"/>
    <property type="match status" value="1"/>
</dbReference>
<reference evidence="4 6" key="2">
    <citation type="submission" date="2019-04" db="EMBL/GenBank/DDBJ databases">
        <title>Microbes associate with the intestines of laboratory mice.</title>
        <authorList>
            <person name="Navarre W."/>
            <person name="Wong E."/>
            <person name="Huang K."/>
            <person name="Tropini C."/>
            <person name="Ng K."/>
            <person name="Yu B."/>
        </authorList>
    </citation>
    <scope>NUCLEOTIDE SEQUENCE [LARGE SCALE GENOMIC DNA]</scope>
    <source>
        <strain evidence="4 6">NM22_B1</strain>
    </source>
</reference>
<reference evidence="3 5" key="1">
    <citation type="submission" date="2013-04" db="EMBL/GenBank/DDBJ databases">
        <title>The Genome Sequence of Bacteroides massiliensis dnLKV3.</title>
        <authorList>
            <consortium name="The Broad Institute Genomics Platform"/>
            <consortium name="The Broad Institute Genome Sequencing Center for Infectious Disease"/>
            <person name="Earl A."/>
            <person name="Xavier R."/>
            <person name="Kuhn K."/>
            <person name="Stappenbeck T."/>
            <person name="Walker B."/>
            <person name="Young S."/>
            <person name="Zeng Q."/>
            <person name="Gargeya S."/>
            <person name="Fitzgerald M."/>
            <person name="Haas B."/>
            <person name="Abouelleil A."/>
            <person name="Allen A.W."/>
            <person name="Alvarado L."/>
            <person name="Arachchi H.M."/>
            <person name="Berlin A.M."/>
            <person name="Chapman S.B."/>
            <person name="Gainer-Dewar J."/>
            <person name="Goldberg J."/>
            <person name="Griggs A."/>
            <person name="Gujja S."/>
            <person name="Hansen M."/>
            <person name="Howarth C."/>
            <person name="Imamovic A."/>
            <person name="Ireland A."/>
            <person name="Larimer J."/>
            <person name="McCowan C."/>
            <person name="Murphy C."/>
            <person name="Pearson M."/>
            <person name="Poon T.W."/>
            <person name="Priest M."/>
            <person name="Roberts A."/>
            <person name="Saif S."/>
            <person name="Shea T."/>
            <person name="Sisk P."/>
            <person name="Sykes S."/>
            <person name="Wortman J."/>
            <person name="Nusbaum C."/>
            <person name="Birren B."/>
        </authorList>
    </citation>
    <scope>NUCLEOTIDE SEQUENCE [LARGE SCALE GENOMIC DNA]</scope>
    <source>
        <strain evidence="3">DnLKV3</strain>
        <strain evidence="5">dnLKV3</strain>
    </source>
</reference>
<evidence type="ECO:0000313" key="3">
    <source>
        <dbReference type="EMBL" id="EOS09132.1"/>
    </source>
</evidence>
<name>R9HYR0_9BACT</name>
<evidence type="ECO:0000259" key="2">
    <source>
        <dbReference type="Pfam" id="PF13004"/>
    </source>
</evidence>
<feature type="signal peptide" evidence="1">
    <location>
        <begin position="1"/>
        <end position="24"/>
    </location>
</feature>
<feature type="chain" id="PRO_5044738312" description="BACON domain-containing protein" evidence="1">
    <location>
        <begin position="25"/>
        <end position="217"/>
    </location>
</feature>
<organism evidence="3 5">
    <name type="scientific">Phocaeicola sartorii</name>
    <dbReference type="NCBI Taxonomy" id="671267"/>
    <lineage>
        <taxon>Bacteria</taxon>
        <taxon>Pseudomonadati</taxon>
        <taxon>Bacteroidota</taxon>
        <taxon>Bacteroidia</taxon>
        <taxon>Bacteroidales</taxon>
        <taxon>Bacteroidaceae</taxon>
        <taxon>Phocaeicola</taxon>
    </lineage>
</organism>
<dbReference type="PATRIC" id="fig|1235788.3.peg.4227"/>
<dbReference type="Proteomes" id="UP000014200">
    <property type="component" value="Unassembled WGS sequence"/>
</dbReference>
<feature type="domain" description="BACON" evidence="2">
    <location>
        <begin position="151"/>
        <end position="203"/>
    </location>
</feature>
<proteinExistence type="predicted"/>
<evidence type="ECO:0000256" key="1">
    <source>
        <dbReference type="SAM" id="SignalP"/>
    </source>
</evidence>
<dbReference type="Proteomes" id="UP000310760">
    <property type="component" value="Unassembled WGS sequence"/>
</dbReference>
<evidence type="ECO:0000313" key="5">
    <source>
        <dbReference type="Proteomes" id="UP000014200"/>
    </source>
</evidence>
<evidence type="ECO:0000313" key="6">
    <source>
        <dbReference type="Proteomes" id="UP000310760"/>
    </source>
</evidence>
<dbReference type="InterPro" id="IPR024361">
    <property type="entry name" value="BACON"/>
</dbReference>
<dbReference type="GeneID" id="82155347"/>
<dbReference type="CDD" id="cd14948">
    <property type="entry name" value="BACON"/>
    <property type="match status" value="1"/>
</dbReference>